<evidence type="ECO:0000256" key="9">
    <source>
        <dbReference type="ARBA" id="ARBA00023237"/>
    </source>
</evidence>
<comment type="subcellular location">
    <subcellularLocation>
        <location evidence="1 10">Cell outer membrane</location>
        <topology evidence="1 10">Multi-pass membrane protein</topology>
    </subcellularLocation>
</comment>
<dbReference type="InterPro" id="IPR012910">
    <property type="entry name" value="Plug_dom"/>
</dbReference>
<dbReference type="InterPro" id="IPR036942">
    <property type="entry name" value="Beta-barrel_TonB_sf"/>
</dbReference>
<keyword evidence="8" id="KW-0675">Receptor</keyword>
<keyword evidence="6 11" id="KW-0798">TonB box</keyword>
<evidence type="ECO:0000259" key="14">
    <source>
        <dbReference type="Pfam" id="PF07715"/>
    </source>
</evidence>
<gene>
    <name evidence="15" type="ORF">FHS74_003553</name>
</gene>
<evidence type="ECO:0000256" key="8">
    <source>
        <dbReference type="ARBA" id="ARBA00023170"/>
    </source>
</evidence>
<dbReference type="InterPro" id="IPR039426">
    <property type="entry name" value="TonB-dep_rcpt-like"/>
</dbReference>
<dbReference type="GO" id="GO:0009279">
    <property type="term" value="C:cell outer membrane"/>
    <property type="evidence" value="ECO:0007669"/>
    <property type="project" value="UniProtKB-SubCell"/>
</dbReference>
<evidence type="ECO:0000256" key="5">
    <source>
        <dbReference type="ARBA" id="ARBA00022729"/>
    </source>
</evidence>
<keyword evidence="16" id="KW-1185">Reference proteome</keyword>
<dbReference type="Pfam" id="PF00593">
    <property type="entry name" value="TonB_dep_Rec_b-barrel"/>
    <property type="match status" value="1"/>
</dbReference>
<dbReference type="SUPFAM" id="SSF56935">
    <property type="entry name" value="Porins"/>
    <property type="match status" value="1"/>
</dbReference>
<keyword evidence="2 10" id="KW-0813">Transport</keyword>
<evidence type="ECO:0000256" key="10">
    <source>
        <dbReference type="PROSITE-ProRule" id="PRU01360"/>
    </source>
</evidence>
<sequence>MRMSFLLSTILPTSAALIALCLPVGRVRAAAASADPAGDPLGDVVISATRLPTPESQVANSVTVVTAADIAARQAQTLPDVLKDVPGLNVVQTGGAGGQAYVFMRGANSNHVKVLVDGIDMADPSSPTASFDFGQFLTPDIDRVEVLRGPQSGLYGSDAIGGVINIITKGGNGPTAFTAGIEGGSFDTLNQNGGISGSTGPLHYRATIAHFHAGATPVTPENLLAPGEARNDDSYDNVTASAKLGYDVTDTIDLGLVGRYTRTDLRFTGDDYSTYPATPAAQRSAGATLQYYTRGTGHLSLLDGRLNQTLGVAYGSTKSSSATPGSANSYYAGDRVKVDWQADYVVTSGQTVVVGAEHQRDAIRQPITAGTDLNSGYAELQSTLFENFHDTVSLRYDDSGRFGGKATYRVAPTYFIAATGTKLKASVGSGFKTPTLSEMYQDYPAYGFFGNPDLKPETSVGYDAGFEQALPGGRLRLGVTYFHNDIRNLITNNASNTSYANIGRARTKGVESFVAYQPTDTVTLRLDYTYTQAYDAILNQELLRRPRHKGNADVRWQATDRLSLDVSLLAVGSFIDGNRDFSIPRLKAPGYVTMDIAASYDLNEMFTVYGRITNLMDRDYQNPTGFLRPGRGVFGGVRARL</sequence>
<dbReference type="AlphaFoldDB" id="A0A7X0B2E9"/>
<keyword evidence="5 12" id="KW-0732">Signal</keyword>
<evidence type="ECO:0000256" key="3">
    <source>
        <dbReference type="ARBA" id="ARBA00022452"/>
    </source>
</evidence>
<dbReference type="Proteomes" id="UP000539175">
    <property type="component" value="Unassembled WGS sequence"/>
</dbReference>
<dbReference type="PROSITE" id="PS52016">
    <property type="entry name" value="TONB_DEPENDENT_REC_3"/>
    <property type="match status" value="1"/>
</dbReference>
<reference evidence="15 16" key="1">
    <citation type="submission" date="2020-08" db="EMBL/GenBank/DDBJ databases">
        <title>Genomic Encyclopedia of Type Strains, Phase IV (KMG-IV): sequencing the most valuable type-strain genomes for metagenomic binning, comparative biology and taxonomic classification.</title>
        <authorList>
            <person name="Goeker M."/>
        </authorList>
    </citation>
    <scope>NUCLEOTIDE SEQUENCE [LARGE SCALE GENOMIC DNA]</scope>
    <source>
        <strain evidence="15 16">DSM 22198</strain>
    </source>
</reference>
<feature type="signal peptide" evidence="12">
    <location>
        <begin position="1"/>
        <end position="29"/>
    </location>
</feature>
<proteinExistence type="inferred from homology"/>
<feature type="domain" description="TonB-dependent receptor plug" evidence="14">
    <location>
        <begin position="56"/>
        <end position="163"/>
    </location>
</feature>
<dbReference type="PANTHER" id="PTHR30069">
    <property type="entry name" value="TONB-DEPENDENT OUTER MEMBRANE RECEPTOR"/>
    <property type="match status" value="1"/>
</dbReference>
<keyword evidence="4 10" id="KW-0812">Transmembrane</keyword>
<dbReference type="GO" id="GO:0015344">
    <property type="term" value="F:siderophore uptake transmembrane transporter activity"/>
    <property type="evidence" value="ECO:0007669"/>
    <property type="project" value="TreeGrafter"/>
</dbReference>
<keyword evidence="3 10" id="KW-1134">Transmembrane beta strand</keyword>
<evidence type="ECO:0000256" key="2">
    <source>
        <dbReference type="ARBA" id="ARBA00022448"/>
    </source>
</evidence>
<keyword evidence="7 10" id="KW-0472">Membrane</keyword>
<evidence type="ECO:0000256" key="1">
    <source>
        <dbReference type="ARBA" id="ARBA00004571"/>
    </source>
</evidence>
<evidence type="ECO:0000313" key="16">
    <source>
        <dbReference type="Proteomes" id="UP000539175"/>
    </source>
</evidence>
<dbReference type="CDD" id="cd01347">
    <property type="entry name" value="ligand_gated_channel"/>
    <property type="match status" value="1"/>
</dbReference>
<comment type="similarity">
    <text evidence="10 11">Belongs to the TonB-dependent receptor family.</text>
</comment>
<evidence type="ECO:0000256" key="6">
    <source>
        <dbReference type="ARBA" id="ARBA00023077"/>
    </source>
</evidence>
<dbReference type="Pfam" id="PF07715">
    <property type="entry name" value="Plug"/>
    <property type="match status" value="1"/>
</dbReference>
<feature type="domain" description="TonB-dependent receptor-like beta-barrel" evidence="13">
    <location>
        <begin position="185"/>
        <end position="615"/>
    </location>
</feature>
<dbReference type="PANTHER" id="PTHR30069:SF29">
    <property type="entry name" value="HEMOGLOBIN AND HEMOGLOBIN-HAPTOGLOBIN-BINDING PROTEIN 1-RELATED"/>
    <property type="match status" value="1"/>
</dbReference>
<dbReference type="EMBL" id="JACIIZ010000010">
    <property type="protein sequence ID" value="MBB6252984.1"/>
    <property type="molecule type" value="Genomic_DNA"/>
</dbReference>
<evidence type="ECO:0000256" key="4">
    <source>
        <dbReference type="ARBA" id="ARBA00022692"/>
    </source>
</evidence>
<evidence type="ECO:0000256" key="11">
    <source>
        <dbReference type="RuleBase" id="RU003357"/>
    </source>
</evidence>
<organism evidence="15 16">
    <name type="scientific">Nitrospirillum iridis</name>
    <dbReference type="NCBI Taxonomy" id="765888"/>
    <lineage>
        <taxon>Bacteria</taxon>
        <taxon>Pseudomonadati</taxon>
        <taxon>Pseudomonadota</taxon>
        <taxon>Alphaproteobacteria</taxon>
        <taxon>Rhodospirillales</taxon>
        <taxon>Azospirillaceae</taxon>
        <taxon>Nitrospirillum</taxon>
    </lineage>
</organism>
<dbReference type="RefSeq" id="WP_184802953.1">
    <property type="nucleotide sequence ID" value="NZ_JACIIZ010000010.1"/>
</dbReference>
<dbReference type="InterPro" id="IPR000531">
    <property type="entry name" value="Beta-barrel_TonB"/>
</dbReference>
<dbReference type="Gene3D" id="2.170.130.10">
    <property type="entry name" value="TonB-dependent receptor, plug domain"/>
    <property type="match status" value="1"/>
</dbReference>
<evidence type="ECO:0000259" key="13">
    <source>
        <dbReference type="Pfam" id="PF00593"/>
    </source>
</evidence>
<name>A0A7X0B2E9_9PROT</name>
<feature type="chain" id="PRO_5031027217" evidence="12">
    <location>
        <begin position="30"/>
        <end position="641"/>
    </location>
</feature>
<dbReference type="InterPro" id="IPR037066">
    <property type="entry name" value="Plug_dom_sf"/>
</dbReference>
<dbReference type="Gene3D" id="2.40.170.20">
    <property type="entry name" value="TonB-dependent receptor, beta-barrel domain"/>
    <property type="match status" value="1"/>
</dbReference>
<comment type="caution">
    <text evidence="15">The sequence shown here is derived from an EMBL/GenBank/DDBJ whole genome shotgun (WGS) entry which is preliminary data.</text>
</comment>
<evidence type="ECO:0000256" key="7">
    <source>
        <dbReference type="ARBA" id="ARBA00023136"/>
    </source>
</evidence>
<evidence type="ECO:0000256" key="12">
    <source>
        <dbReference type="SAM" id="SignalP"/>
    </source>
</evidence>
<evidence type="ECO:0000313" key="15">
    <source>
        <dbReference type="EMBL" id="MBB6252984.1"/>
    </source>
</evidence>
<dbReference type="GO" id="GO:0044718">
    <property type="term" value="P:siderophore transmembrane transport"/>
    <property type="evidence" value="ECO:0007669"/>
    <property type="project" value="TreeGrafter"/>
</dbReference>
<protein>
    <submittedName>
        <fullName evidence="15">Vitamin B12 transporter</fullName>
    </submittedName>
</protein>
<accession>A0A7X0B2E9</accession>
<keyword evidence="9 10" id="KW-0998">Cell outer membrane</keyword>